<dbReference type="InterPro" id="IPR036396">
    <property type="entry name" value="Cyt_P450_sf"/>
</dbReference>
<dbReference type="InterPro" id="IPR002397">
    <property type="entry name" value="Cyt_P450_B"/>
</dbReference>
<dbReference type="CDD" id="cd11078">
    <property type="entry name" value="CYP130-like"/>
    <property type="match status" value="1"/>
</dbReference>
<dbReference type="Proteomes" id="UP000182229">
    <property type="component" value="Unassembled WGS sequence"/>
</dbReference>
<gene>
    <name evidence="8" type="ORF">BON30_18825</name>
</gene>
<sequence>MSTRAESSQSDVAQYFNPMAPDQIEDPYPLYARMRRERPVFYSAPFDLWVVSRHADIAEVENDPSRFSSAGALDARSEPHPEVLQVLEQGYVRFVSMVQSDPPDHTRMRAVFGKALSAQRIAAMEPEIRATADMLLDRIVRDGKADLIQQFAYALPGLIICDLLGVPRSDMEQLKRWSDDKTLLMSATAPLEHQVEAAHGFIAMQRYFIEQLEERRKHPREDLLTLLVPQSMGGTAPLSHQEAVCNAMDLMAAGHETTMGLIGNGMWLLLQAPEQLRALREDLELLPNALDEMLRMESPIRGFFRTVISQTQLGGVQLPKGSRVFIVYASGNRDEERFSEPERFDIRRADARKHLAFGKGIHFCVGAPLAKLEGRIAFEHLLRRLPNLRLRTDAAAVRRPYFMLRGFEHLPIAWDPPVPV</sequence>
<dbReference type="InterPro" id="IPR017972">
    <property type="entry name" value="Cyt_P450_CS"/>
</dbReference>
<dbReference type="RefSeq" id="WP_071899719.1">
    <property type="nucleotide sequence ID" value="NZ_MPIN01000004.1"/>
</dbReference>
<dbReference type="InterPro" id="IPR001128">
    <property type="entry name" value="Cyt_P450"/>
</dbReference>
<dbReference type="GO" id="GO:0005506">
    <property type="term" value="F:iron ion binding"/>
    <property type="evidence" value="ECO:0007669"/>
    <property type="project" value="InterPro"/>
</dbReference>
<keyword evidence="3 7" id="KW-0479">Metal-binding</keyword>
<keyword evidence="2 7" id="KW-0349">Heme</keyword>
<dbReference type="SUPFAM" id="SSF48264">
    <property type="entry name" value="Cytochrome P450"/>
    <property type="match status" value="1"/>
</dbReference>
<dbReference type="GO" id="GO:0016705">
    <property type="term" value="F:oxidoreductase activity, acting on paired donors, with incorporation or reduction of molecular oxygen"/>
    <property type="evidence" value="ECO:0007669"/>
    <property type="project" value="InterPro"/>
</dbReference>
<keyword evidence="5 7" id="KW-0408">Iron</keyword>
<evidence type="ECO:0000256" key="3">
    <source>
        <dbReference type="ARBA" id="ARBA00022723"/>
    </source>
</evidence>
<dbReference type="Pfam" id="PF00067">
    <property type="entry name" value="p450"/>
    <property type="match status" value="1"/>
</dbReference>
<comment type="caution">
    <text evidence="8">The sequence shown here is derived from an EMBL/GenBank/DDBJ whole genome shotgun (WGS) entry which is preliminary data.</text>
</comment>
<evidence type="ECO:0000256" key="5">
    <source>
        <dbReference type="ARBA" id="ARBA00023004"/>
    </source>
</evidence>
<evidence type="ECO:0000256" key="2">
    <source>
        <dbReference type="ARBA" id="ARBA00022617"/>
    </source>
</evidence>
<evidence type="ECO:0000256" key="7">
    <source>
        <dbReference type="RuleBase" id="RU000461"/>
    </source>
</evidence>
<keyword evidence="9" id="KW-1185">Reference proteome</keyword>
<protein>
    <recommendedName>
        <fullName evidence="10">Cytochrome</fullName>
    </recommendedName>
</protein>
<dbReference type="PROSITE" id="PS00086">
    <property type="entry name" value="CYTOCHROME_P450"/>
    <property type="match status" value="1"/>
</dbReference>
<dbReference type="PANTHER" id="PTHR46696">
    <property type="entry name" value="P450, PUTATIVE (EUROFUNG)-RELATED"/>
    <property type="match status" value="1"/>
</dbReference>
<dbReference type="AlphaFoldDB" id="A0A1L9BBA9"/>
<dbReference type="GO" id="GO:0004497">
    <property type="term" value="F:monooxygenase activity"/>
    <property type="evidence" value="ECO:0007669"/>
    <property type="project" value="UniProtKB-KW"/>
</dbReference>
<accession>A0A1L9BBA9</accession>
<dbReference type="GO" id="GO:0020037">
    <property type="term" value="F:heme binding"/>
    <property type="evidence" value="ECO:0007669"/>
    <property type="project" value="InterPro"/>
</dbReference>
<reference evidence="9" key="1">
    <citation type="submission" date="2016-11" db="EMBL/GenBank/DDBJ databases">
        <authorList>
            <person name="Shukria A."/>
            <person name="Stevens D.C."/>
        </authorList>
    </citation>
    <scope>NUCLEOTIDE SEQUENCE [LARGE SCALE GENOMIC DNA]</scope>
    <source>
        <strain evidence="9">Cbfe23</strain>
    </source>
</reference>
<reference evidence="8 9" key="2">
    <citation type="submission" date="2016-12" db="EMBL/GenBank/DDBJ databases">
        <title>Draft Genome Sequence of Cystobacter ferrugineus Strain Cbfe23.</title>
        <authorList>
            <person name="Akbar S."/>
            <person name="Dowd S.E."/>
            <person name="Stevens D.C."/>
        </authorList>
    </citation>
    <scope>NUCLEOTIDE SEQUENCE [LARGE SCALE GENOMIC DNA]</scope>
    <source>
        <strain evidence="8 9">Cbfe23</strain>
    </source>
</reference>
<organism evidence="8 9">
    <name type="scientific">Cystobacter ferrugineus</name>
    <dbReference type="NCBI Taxonomy" id="83449"/>
    <lineage>
        <taxon>Bacteria</taxon>
        <taxon>Pseudomonadati</taxon>
        <taxon>Myxococcota</taxon>
        <taxon>Myxococcia</taxon>
        <taxon>Myxococcales</taxon>
        <taxon>Cystobacterineae</taxon>
        <taxon>Archangiaceae</taxon>
        <taxon>Cystobacter</taxon>
    </lineage>
</organism>
<keyword evidence="6 7" id="KW-0503">Monooxygenase</keyword>
<keyword evidence="4 7" id="KW-0560">Oxidoreductase</keyword>
<comment type="similarity">
    <text evidence="1 7">Belongs to the cytochrome P450 family.</text>
</comment>
<dbReference type="Gene3D" id="1.10.630.10">
    <property type="entry name" value="Cytochrome P450"/>
    <property type="match status" value="1"/>
</dbReference>
<evidence type="ECO:0008006" key="10">
    <source>
        <dbReference type="Google" id="ProtNLM"/>
    </source>
</evidence>
<dbReference type="PRINTS" id="PR00359">
    <property type="entry name" value="BP450"/>
</dbReference>
<dbReference type="STRING" id="83449.BON30_18825"/>
<dbReference type="OrthoDB" id="4511384at2"/>
<evidence type="ECO:0000313" key="8">
    <source>
        <dbReference type="EMBL" id="OJH39550.1"/>
    </source>
</evidence>
<evidence type="ECO:0000256" key="6">
    <source>
        <dbReference type="ARBA" id="ARBA00023033"/>
    </source>
</evidence>
<evidence type="ECO:0000256" key="1">
    <source>
        <dbReference type="ARBA" id="ARBA00010617"/>
    </source>
</evidence>
<evidence type="ECO:0000313" key="9">
    <source>
        <dbReference type="Proteomes" id="UP000182229"/>
    </source>
</evidence>
<dbReference type="EMBL" id="MPIN01000004">
    <property type="protein sequence ID" value="OJH39550.1"/>
    <property type="molecule type" value="Genomic_DNA"/>
</dbReference>
<name>A0A1L9BBA9_9BACT</name>
<proteinExistence type="inferred from homology"/>
<evidence type="ECO:0000256" key="4">
    <source>
        <dbReference type="ARBA" id="ARBA00023002"/>
    </source>
</evidence>
<dbReference type="PANTHER" id="PTHR46696:SF1">
    <property type="entry name" value="CYTOCHROME P450 YJIB-RELATED"/>
    <property type="match status" value="1"/>
</dbReference>
<dbReference type="FunFam" id="1.10.630.10:FF:000018">
    <property type="entry name" value="Cytochrome P450 monooxygenase"/>
    <property type="match status" value="1"/>
</dbReference>